<accession>A0A0E4FZ80</accession>
<dbReference type="Proteomes" id="UP000063308">
    <property type="component" value="Chromosome"/>
</dbReference>
<dbReference type="EMBL" id="AP014685">
    <property type="protein sequence ID" value="BAR58634.1"/>
    <property type="molecule type" value="Genomic_DNA"/>
</dbReference>
<sequence>MCAAGGPRGQPNLLDAGCDNPRAGREFLANAAVPVRSQAREVPKAPTPRR</sequence>
<proteinExistence type="predicted"/>
<dbReference type="AlphaFoldDB" id="A0A0E4FZ80"/>
<evidence type="ECO:0000313" key="1">
    <source>
        <dbReference type="EMBL" id="BAR58634.1"/>
    </source>
</evidence>
<organism evidence="1 2">
    <name type="scientific">Bradyrhizobium diazoefficiens</name>
    <dbReference type="NCBI Taxonomy" id="1355477"/>
    <lineage>
        <taxon>Bacteria</taxon>
        <taxon>Pseudomonadati</taxon>
        <taxon>Pseudomonadota</taxon>
        <taxon>Alphaproteobacteria</taxon>
        <taxon>Hyphomicrobiales</taxon>
        <taxon>Nitrobacteraceae</taxon>
        <taxon>Bradyrhizobium</taxon>
    </lineage>
</organism>
<evidence type="ECO:0000313" key="2">
    <source>
        <dbReference type="Proteomes" id="UP000063308"/>
    </source>
</evidence>
<name>A0A0E4FZ80_9BRAD</name>
<gene>
    <name evidence="1" type="ORF">NK6_5476</name>
</gene>
<protein>
    <submittedName>
        <fullName evidence="1">Uncharacterized protein</fullName>
    </submittedName>
</protein>
<reference evidence="1 2" key="1">
    <citation type="submission" date="2014-11" db="EMBL/GenBank/DDBJ databases">
        <title>Symbiosis island explosion on the genome of extra-slow-growing strains of soybean bradyrhizobia with massive insertion sequences.</title>
        <authorList>
            <person name="Iida T."/>
            <person name="Minamisawa K."/>
        </authorList>
    </citation>
    <scope>NUCLEOTIDE SEQUENCE [LARGE SCALE GENOMIC DNA]</scope>
    <source>
        <strain evidence="1 2">NK6</strain>
    </source>
</reference>